<name>F7NM71_9FIRM</name>
<dbReference type="InterPro" id="IPR040465">
    <property type="entry name" value="CtsR_N"/>
</dbReference>
<dbReference type="InterPro" id="IPR041902">
    <property type="entry name" value="CtsR_N_sf"/>
</dbReference>
<dbReference type="AlphaFoldDB" id="F7NM71"/>
<comment type="caution">
    <text evidence="2">The sequence shown here is derived from an EMBL/GenBank/DDBJ whole genome shotgun (WGS) entry which is preliminary data.</text>
</comment>
<dbReference type="eggNOG" id="COG4463">
    <property type="taxonomic scope" value="Bacteria"/>
</dbReference>
<organism evidence="2 3">
    <name type="scientific">Acetonema longum DSM 6540</name>
    <dbReference type="NCBI Taxonomy" id="1009370"/>
    <lineage>
        <taxon>Bacteria</taxon>
        <taxon>Bacillati</taxon>
        <taxon>Bacillota</taxon>
        <taxon>Negativicutes</taxon>
        <taxon>Acetonemataceae</taxon>
        <taxon>Acetonema</taxon>
    </lineage>
</organism>
<gene>
    <name evidence="2" type="ORF">ALO_15992</name>
</gene>
<proteinExistence type="predicted"/>
<reference evidence="2 3" key="1">
    <citation type="journal article" date="2011" name="EMBO J.">
        <title>Structural diversity of bacterial flagellar motors.</title>
        <authorList>
            <person name="Chen S."/>
            <person name="Beeby M."/>
            <person name="Murphy G.E."/>
            <person name="Leadbetter J.R."/>
            <person name="Hendrixson D.R."/>
            <person name="Briegel A."/>
            <person name="Li Z."/>
            <person name="Shi J."/>
            <person name="Tocheva E.I."/>
            <person name="Muller A."/>
            <person name="Dobro M.J."/>
            <person name="Jensen G.J."/>
        </authorList>
    </citation>
    <scope>NUCLEOTIDE SEQUENCE [LARGE SCALE GENOMIC DNA]</scope>
    <source>
        <strain evidence="2 3">DSM 6540</strain>
    </source>
</reference>
<feature type="domain" description="CtsR N-terminal HTH" evidence="1">
    <location>
        <begin position="3"/>
        <end position="73"/>
    </location>
</feature>
<sequence>MPNLADLIEEFILRKLSDHGGGIVLLQRNDLADELACAPSQISYVLSTRFTSERGFYVESRRGSGGFIRIARIPAGHVLQFEVRRQEPGPARPEDVVEIIGRLRDNGMVSAREAVLLTGVFEIFGQALDERQKIEVLRSLLGRLMNL</sequence>
<evidence type="ECO:0000313" key="3">
    <source>
        <dbReference type="Proteomes" id="UP000003240"/>
    </source>
</evidence>
<dbReference type="Proteomes" id="UP000003240">
    <property type="component" value="Unassembled WGS sequence"/>
</dbReference>
<evidence type="ECO:0000313" key="2">
    <source>
        <dbReference type="EMBL" id="EGO62872.1"/>
    </source>
</evidence>
<dbReference type="EMBL" id="AFGF01000162">
    <property type="protein sequence ID" value="EGO62872.1"/>
    <property type="molecule type" value="Genomic_DNA"/>
</dbReference>
<dbReference type="STRING" id="1009370.ALO_15992"/>
<dbReference type="Gene3D" id="3.30.56.130">
    <property type="entry name" value="Transcriptional regulator CtsR, winged HTH domain"/>
    <property type="match status" value="1"/>
</dbReference>
<protein>
    <submittedName>
        <fullName evidence="2">Transcriptional regulator CtsR</fullName>
    </submittedName>
</protein>
<evidence type="ECO:0000259" key="1">
    <source>
        <dbReference type="Pfam" id="PF05848"/>
    </source>
</evidence>
<dbReference type="RefSeq" id="WP_004097463.1">
    <property type="nucleotide sequence ID" value="NZ_AFGF01000162.1"/>
</dbReference>
<keyword evidence="3" id="KW-1185">Reference proteome</keyword>
<dbReference type="Pfam" id="PF05848">
    <property type="entry name" value="CtsR"/>
    <property type="match status" value="1"/>
</dbReference>
<accession>F7NM71</accession>
<dbReference type="OrthoDB" id="1680813at2"/>